<accession>X6MG71</accession>
<organism evidence="2 3">
    <name type="scientific">Reticulomyxa filosa</name>
    <dbReference type="NCBI Taxonomy" id="46433"/>
    <lineage>
        <taxon>Eukaryota</taxon>
        <taxon>Sar</taxon>
        <taxon>Rhizaria</taxon>
        <taxon>Retaria</taxon>
        <taxon>Foraminifera</taxon>
        <taxon>Monothalamids</taxon>
        <taxon>Reticulomyxidae</taxon>
        <taxon>Reticulomyxa</taxon>
    </lineage>
</organism>
<comment type="caution">
    <text evidence="2">The sequence shown here is derived from an EMBL/GenBank/DDBJ whole genome shotgun (WGS) entry which is preliminary data.</text>
</comment>
<proteinExistence type="predicted"/>
<dbReference type="AlphaFoldDB" id="X6MG71"/>
<evidence type="ECO:0000256" key="1">
    <source>
        <dbReference type="SAM" id="MobiDB-lite"/>
    </source>
</evidence>
<dbReference type="Proteomes" id="UP000023152">
    <property type="component" value="Unassembled WGS sequence"/>
</dbReference>
<evidence type="ECO:0000313" key="3">
    <source>
        <dbReference type="Proteomes" id="UP000023152"/>
    </source>
</evidence>
<gene>
    <name evidence="2" type="ORF">RFI_24693</name>
</gene>
<sequence>MIFFKKKKRGSEKKNKKKKKKKKKKGPKHSGEDMSSRPYGEVMPQQQPGLTGHRRSVGHIGTTTSRVYMRRSREERKWKGEDNGPLTPSQVTLETSHFHTRDFKSKTTLPPRRMSAHKIKRRTITIRSKAAPRVAAAGVVMPLLEDVSVNPFDLYKTIRISKVVHTHIFV</sequence>
<reference evidence="2 3" key="1">
    <citation type="journal article" date="2013" name="Curr. Biol.">
        <title>The Genome of the Foraminiferan Reticulomyxa filosa.</title>
        <authorList>
            <person name="Glockner G."/>
            <person name="Hulsmann N."/>
            <person name="Schleicher M."/>
            <person name="Noegel A.A."/>
            <person name="Eichinger L."/>
            <person name="Gallinger C."/>
            <person name="Pawlowski J."/>
            <person name="Sierra R."/>
            <person name="Euteneuer U."/>
            <person name="Pillet L."/>
            <person name="Moustafa A."/>
            <person name="Platzer M."/>
            <person name="Groth M."/>
            <person name="Szafranski K."/>
            <person name="Schliwa M."/>
        </authorList>
    </citation>
    <scope>NUCLEOTIDE SEQUENCE [LARGE SCALE GENOMIC DNA]</scope>
</reference>
<protein>
    <submittedName>
        <fullName evidence="2">Uncharacterized protein</fullName>
    </submittedName>
</protein>
<dbReference type="EMBL" id="ASPP01021215">
    <property type="protein sequence ID" value="ETO12681.1"/>
    <property type="molecule type" value="Genomic_DNA"/>
</dbReference>
<feature type="compositionally biased region" description="Basic residues" evidence="1">
    <location>
        <begin position="1"/>
        <end position="28"/>
    </location>
</feature>
<evidence type="ECO:0000313" key="2">
    <source>
        <dbReference type="EMBL" id="ETO12681.1"/>
    </source>
</evidence>
<name>X6MG71_RETFI</name>
<feature type="compositionally biased region" description="Basic and acidic residues" evidence="1">
    <location>
        <begin position="71"/>
        <end position="82"/>
    </location>
</feature>
<feature type="region of interest" description="Disordered" evidence="1">
    <location>
        <begin position="1"/>
        <end position="90"/>
    </location>
</feature>
<keyword evidence="3" id="KW-1185">Reference proteome</keyword>